<evidence type="ECO:0000313" key="2">
    <source>
        <dbReference type="EMBL" id="VDN24980.1"/>
    </source>
</evidence>
<feature type="compositionally biased region" description="Basic residues" evidence="1">
    <location>
        <begin position="23"/>
        <end position="39"/>
    </location>
</feature>
<accession>A0A3P7MF89</accession>
<name>A0A3P7MF89_DIBLA</name>
<gene>
    <name evidence="2" type="ORF">DILT_LOCUS14539</name>
</gene>
<evidence type="ECO:0008006" key="4">
    <source>
        <dbReference type="Google" id="ProtNLM"/>
    </source>
</evidence>
<reference evidence="2 3" key="1">
    <citation type="submission" date="2018-11" db="EMBL/GenBank/DDBJ databases">
        <authorList>
            <consortium name="Pathogen Informatics"/>
        </authorList>
    </citation>
    <scope>NUCLEOTIDE SEQUENCE [LARGE SCALE GENOMIC DNA]</scope>
</reference>
<feature type="compositionally biased region" description="Polar residues" evidence="1">
    <location>
        <begin position="1"/>
        <end position="10"/>
    </location>
</feature>
<keyword evidence="3" id="KW-1185">Reference proteome</keyword>
<dbReference type="AlphaFoldDB" id="A0A3P7MF89"/>
<dbReference type="Proteomes" id="UP000281553">
    <property type="component" value="Unassembled WGS sequence"/>
</dbReference>
<proteinExistence type="predicted"/>
<feature type="region of interest" description="Disordered" evidence="1">
    <location>
        <begin position="1"/>
        <end position="61"/>
    </location>
</feature>
<sequence>MPNLLTNPSSGVIGKELGTVGKNTKRKKKKKNKKGKKMKELKPAATLSTGSDQPNPDEIGKTTFAADSWLPRPLVASRDPIGEEGTFIASCPHVMHVACKEKARSSSMPGATFKCPVCHALSNVDLPLFGHVTDGLSPVWLSHQLGVGQSSYDLTAWLRRLQDWLDDRSRLAPSGSGTDRQSKDLPNSLKELFNLVDLVKSSKGGQLCAKSGAGEPVNLYIGRLSQLQTCLFEVFRTCNQARIRPQMQRSNQITSSLWCLVHCLAVYPYRILNYVWNNLIRSIHNCFDQVCVFLLEIIPPDRLPQLRACLTEVRRAITGHETLNILPAEVQPEQRSIKMASSLRYFVERLAALSQAYHPKPPTPYSFLNSKFAVFFCVALLPIKPRLLDQSWLINQPYIGLEIISSNLLF</sequence>
<evidence type="ECO:0000313" key="3">
    <source>
        <dbReference type="Proteomes" id="UP000281553"/>
    </source>
</evidence>
<protein>
    <recommendedName>
        <fullName evidence="4">RING-type domain-containing protein</fullName>
    </recommendedName>
</protein>
<organism evidence="2 3">
    <name type="scientific">Dibothriocephalus latus</name>
    <name type="common">Fish tapeworm</name>
    <name type="synonym">Diphyllobothrium latum</name>
    <dbReference type="NCBI Taxonomy" id="60516"/>
    <lineage>
        <taxon>Eukaryota</taxon>
        <taxon>Metazoa</taxon>
        <taxon>Spiralia</taxon>
        <taxon>Lophotrochozoa</taxon>
        <taxon>Platyhelminthes</taxon>
        <taxon>Cestoda</taxon>
        <taxon>Eucestoda</taxon>
        <taxon>Diphyllobothriidea</taxon>
        <taxon>Diphyllobothriidae</taxon>
        <taxon>Dibothriocephalus</taxon>
    </lineage>
</organism>
<dbReference type="EMBL" id="UYRU01074733">
    <property type="protein sequence ID" value="VDN24980.1"/>
    <property type="molecule type" value="Genomic_DNA"/>
</dbReference>
<evidence type="ECO:0000256" key="1">
    <source>
        <dbReference type="SAM" id="MobiDB-lite"/>
    </source>
</evidence>